<organism evidence="2 3">
    <name type="scientific">Capsulimonas corticalis</name>
    <dbReference type="NCBI Taxonomy" id="2219043"/>
    <lineage>
        <taxon>Bacteria</taxon>
        <taxon>Bacillati</taxon>
        <taxon>Armatimonadota</taxon>
        <taxon>Armatimonadia</taxon>
        <taxon>Capsulimonadales</taxon>
        <taxon>Capsulimonadaceae</taxon>
        <taxon>Capsulimonas</taxon>
    </lineage>
</organism>
<accession>A0A402CXW3</accession>
<evidence type="ECO:0000313" key="2">
    <source>
        <dbReference type="EMBL" id="BDI32185.1"/>
    </source>
</evidence>
<gene>
    <name evidence="2" type="ORF">CCAX7_42360</name>
</gene>
<evidence type="ECO:0000256" key="1">
    <source>
        <dbReference type="SAM" id="MobiDB-lite"/>
    </source>
</evidence>
<feature type="region of interest" description="Disordered" evidence="1">
    <location>
        <begin position="77"/>
        <end position="98"/>
    </location>
</feature>
<protein>
    <submittedName>
        <fullName evidence="2">Uncharacterized protein</fullName>
    </submittedName>
</protein>
<dbReference type="RefSeq" id="WP_165864288.1">
    <property type="nucleotide sequence ID" value="NZ_AP025739.1"/>
</dbReference>
<reference evidence="2 3" key="1">
    <citation type="journal article" date="2019" name="Int. J. Syst. Evol. Microbiol.">
        <title>Capsulimonas corticalis gen. nov., sp. nov., an aerobic capsulated bacterium, of a novel bacterial order, Capsulimonadales ord. nov., of the class Armatimonadia of the phylum Armatimonadetes.</title>
        <authorList>
            <person name="Li J."/>
            <person name="Kudo C."/>
            <person name="Tonouchi A."/>
        </authorList>
    </citation>
    <scope>NUCLEOTIDE SEQUENCE [LARGE SCALE GENOMIC DNA]</scope>
    <source>
        <strain evidence="2 3">AX-7</strain>
    </source>
</reference>
<feature type="compositionally biased region" description="Basic and acidic residues" evidence="1">
    <location>
        <begin position="78"/>
        <end position="98"/>
    </location>
</feature>
<keyword evidence="3" id="KW-1185">Reference proteome</keyword>
<proteinExistence type="predicted"/>
<name>A0A402CXW3_9BACT</name>
<dbReference type="Proteomes" id="UP000287394">
    <property type="component" value="Chromosome"/>
</dbReference>
<dbReference type="KEGG" id="ccot:CCAX7_42360"/>
<sequence length="98" mass="11301">MNSLDAELIRNLRREFGKRPVDTTRLDIQVTNGRVSLGGMLGRLRDQPTVSVEEELAKIEKMFVRHPLVKSYTSAVRIMKDEDNDKDHGDSRGRIRHQ</sequence>
<dbReference type="AlphaFoldDB" id="A0A402CXW3"/>
<dbReference type="EMBL" id="AP025739">
    <property type="protein sequence ID" value="BDI32185.1"/>
    <property type="molecule type" value="Genomic_DNA"/>
</dbReference>
<evidence type="ECO:0000313" key="3">
    <source>
        <dbReference type="Proteomes" id="UP000287394"/>
    </source>
</evidence>